<feature type="domain" description="Putative zinc-finger" evidence="4">
    <location>
        <begin position="12"/>
        <end position="38"/>
    </location>
</feature>
<dbReference type="InterPro" id="IPR027383">
    <property type="entry name" value="Znf_put"/>
</dbReference>
<keyword evidence="1" id="KW-0805">Transcription regulation</keyword>
<keyword evidence="3" id="KW-0472">Membrane</keyword>
<sequence length="332" mass="34453">MTGDTHYDLEILAELAEGLLDGATATRVREHLAVCDPCGESLADLAAVREVFAAVPVPAMPMGVALRIDQALAAEAETRLAGGGLKLDEAPDWDRIMGDSPWETAPPMPSPPVPLVPVARQAPQAPAPSEPEVVRLGVVADDGSIVPARARRGKTSRRRPWAMPAAASVAAAVVIGATGLASTMLSATGTDGGPTGSVALPAPSSIVEPGRTTAERPPTRSYVIGSSDYNYSNTVLNGPLATLVGATGPGSGGDASADATVVRCVTKISERVGSKLGLSKAPKPIGVDKAFYQGNEATVMAFWKDRLRNAVWVYVVDSKCANMRQPAVSRWQ</sequence>
<dbReference type="Proteomes" id="UP001500888">
    <property type="component" value="Unassembled WGS sequence"/>
</dbReference>
<keyword evidence="6" id="KW-1185">Reference proteome</keyword>
<evidence type="ECO:0000256" key="2">
    <source>
        <dbReference type="ARBA" id="ARBA00023163"/>
    </source>
</evidence>
<dbReference type="Pfam" id="PF13490">
    <property type="entry name" value="zf-HC2"/>
    <property type="match status" value="1"/>
</dbReference>
<accession>A0ABP7HCS6</accession>
<dbReference type="Gene3D" id="1.10.10.1320">
    <property type="entry name" value="Anti-sigma factor, zinc-finger domain"/>
    <property type="match status" value="1"/>
</dbReference>
<evidence type="ECO:0000259" key="4">
    <source>
        <dbReference type="Pfam" id="PF13490"/>
    </source>
</evidence>
<evidence type="ECO:0000313" key="6">
    <source>
        <dbReference type="Proteomes" id="UP001500888"/>
    </source>
</evidence>
<comment type="caution">
    <text evidence="5">The sequence shown here is derived from an EMBL/GenBank/DDBJ whole genome shotgun (WGS) entry which is preliminary data.</text>
</comment>
<evidence type="ECO:0000313" key="5">
    <source>
        <dbReference type="EMBL" id="GAA3788791.1"/>
    </source>
</evidence>
<proteinExistence type="predicted"/>
<dbReference type="InterPro" id="IPR041916">
    <property type="entry name" value="Anti_sigma_zinc_sf"/>
</dbReference>
<reference evidence="6" key="1">
    <citation type="journal article" date="2019" name="Int. J. Syst. Evol. Microbiol.">
        <title>The Global Catalogue of Microorganisms (GCM) 10K type strain sequencing project: providing services to taxonomists for standard genome sequencing and annotation.</title>
        <authorList>
            <consortium name="The Broad Institute Genomics Platform"/>
            <consortium name="The Broad Institute Genome Sequencing Center for Infectious Disease"/>
            <person name="Wu L."/>
            <person name="Ma J."/>
        </authorList>
    </citation>
    <scope>NUCLEOTIDE SEQUENCE [LARGE SCALE GENOMIC DNA]</scope>
    <source>
        <strain evidence="6">JCM 16908</strain>
    </source>
</reference>
<keyword evidence="3" id="KW-0812">Transmembrane</keyword>
<name>A0ABP7HCS6_9ACTN</name>
<organism evidence="5 6">
    <name type="scientific">Sphaerisporangium flaviroseum</name>
    <dbReference type="NCBI Taxonomy" id="509199"/>
    <lineage>
        <taxon>Bacteria</taxon>
        <taxon>Bacillati</taxon>
        <taxon>Actinomycetota</taxon>
        <taxon>Actinomycetes</taxon>
        <taxon>Streptosporangiales</taxon>
        <taxon>Streptosporangiaceae</taxon>
        <taxon>Sphaerisporangium</taxon>
    </lineage>
</organism>
<keyword evidence="2" id="KW-0804">Transcription</keyword>
<protein>
    <recommendedName>
        <fullName evidence="4">Putative zinc-finger domain-containing protein</fullName>
    </recommendedName>
</protein>
<dbReference type="RefSeq" id="WP_344933487.1">
    <property type="nucleotide sequence ID" value="NZ_BAAAZR010000001.1"/>
</dbReference>
<feature type="transmembrane region" description="Helical" evidence="3">
    <location>
        <begin position="161"/>
        <end position="181"/>
    </location>
</feature>
<evidence type="ECO:0000256" key="1">
    <source>
        <dbReference type="ARBA" id="ARBA00023015"/>
    </source>
</evidence>
<keyword evidence="3" id="KW-1133">Transmembrane helix</keyword>
<evidence type="ECO:0000256" key="3">
    <source>
        <dbReference type="SAM" id="Phobius"/>
    </source>
</evidence>
<gene>
    <name evidence="5" type="ORF">GCM10022226_04310</name>
</gene>
<dbReference type="EMBL" id="BAAAZR010000001">
    <property type="protein sequence ID" value="GAA3788791.1"/>
    <property type="molecule type" value="Genomic_DNA"/>
</dbReference>